<gene>
    <name evidence="2" type="ORF">BN2458_PEG1316</name>
</gene>
<feature type="transmembrane region" description="Helical" evidence="1">
    <location>
        <begin position="13"/>
        <end position="32"/>
    </location>
</feature>
<name>A0A0S4PVA0_9HELI</name>
<protein>
    <submittedName>
        <fullName evidence="2">Uncharacterized protein</fullName>
    </submittedName>
</protein>
<dbReference type="AlphaFoldDB" id="A0A0S4PVA0"/>
<dbReference type="Proteomes" id="UP000064525">
    <property type="component" value="Chromosome I"/>
</dbReference>
<evidence type="ECO:0000256" key="1">
    <source>
        <dbReference type="SAM" id="Phobius"/>
    </source>
</evidence>
<dbReference type="PATRIC" id="fig|76936.10.peg.1284"/>
<dbReference type="KEGG" id="hty:BN2458_PEG1316"/>
<keyword evidence="1" id="KW-0812">Transmembrane</keyword>
<dbReference type="EMBL" id="LN907858">
    <property type="protein sequence ID" value="CUU40201.1"/>
    <property type="molecule type" value="Genomic_DNA"/>
</dbReference>
<accession>A0A0S4PVA0</accession>
<reference evidence="3" key="1">
    <citation type="submission" date="2015-11" db="EMBL/GenBank/DDBJ databases">
        <authorList>
            <person name="Anvar S.Y."/>
        </authorList>
    </citation>
    <scope>NUCLEOTIDE SEQUENCE [LARGE SCALE GENOMIC DNA]</scope>
</reference>
<keyword evidence="1" id="KW-0472">Membrane</keyword>
<proteinExistence type="predicted"/>
<sequence>MQLFLAPRAYVEYTNVLSAIISLFVMFFKLPYLNIQIYTHFQA</sequence>
<evidence type="ECO:0000313" key="3">
    <source>
        <dbReference type="Proteomes" id="UP000064525"/>
    </source>
</evidence>
<evidence type="ECO:0000313" key="2">
    <source>
        <dbReference type="EMBL" id="CUU40201.1"/>
    </source>
</evidence>
<organism evidence="2 3">
    <name type="scientific">Helicobacter typhlonius</name>
    <dbReference type="NCBI Taxonomy" id="76936"/>
    <lineage>
        <taxon>Bacteria</taxon>
        <taxon>Pseudomonadati</taxon>
        <taxon>Campylobacterota</taxon>
        <taxon>Epsilonproteobacteria</taxon>
        <taxon>Campylobacterales</taxon>
        <taxon>Helicobacteraceae</taxon>
        <taxon>Helicobacter</taxon>
    </lineage>
</organism>
<keyword evidence="1" id="KW-1133">Transmembrane helix</keyword>